<evidence type="ECO:0000313" key="2">
    <source>
        <dbReference type="Proteomes" id="UP001058553"/>
    </source>
</evidence>
<reference evidence="1" key="1">
    <citation type="submission" date="2022-07" db="EMBL/GenBank/DDBJ databases">
        <title>Genetic diversity of Erwinia pyrifoliae.</title>
        <authorList>
            <person name="Park D.S."/>
            <person name="Ham H."/>
        </authorList>
    </citation>
    <scope>NUCLEOTIDE SEQUENCE</scope>
    <source>
        <strain evidence="1">CP201486</strain>
    </source>
</reference>
<organism evidence="1 2">
    <name type="scientific">Erwinia pyrifoliae</name>
    <dbReference type="NCBI Taxonomy" id="79967"/>
    <lineage>
        <taxon>Bacteria</taxon>
        <taxon>Pseudomonadati</taxon>
        <taxon>Pseudomonadota</taxon>
        <taxon>Gammaproteobacteria</taxon>
        <taxon>Enterobacterales</taxon>
        <taxon>Erwiniaceae</taxon>
        <taxon>Erwinia</taxon>
    </lineage>
</organism>
<dbReference type="GeneID" id="92236958"/>
<proteinExistence type="predicted"/>
<keyword evidence="2" id="KW-1185">Reference proteome</keyword>
<sequence length="62" mass="7249">MQIQKELHTGQLMLLLPEWRAQPLTLTVLTLERVLPEKSRQALRSIRDYFGNNHLLKLADIP</sequence>
<evidence type="ECO:0000313" key="1">
    <source>
        <dbReference type="EMBL" id="UWS35198.1"/>
    </source>
</evidence>
<protein>
    <submittedName>
        <fullName evidence="1">LysR family transcriptional regulator</fullName>
    </submittedName>
</protein>
<dbReference type="RefSeq" id="WP_012668191.1">
    <property type="nucleotide sequence ID" value="NZ_CP023567.1"/>
</dbReference>
<name>A0ABY5XDZ5_ERWPY</name>
<gene>
    <name evidence="1" type="ORF">NYP84_08665</name>
</gene>
<dbReference type="Proteomes" id="UP001058553">
    <property type="component" value="Chromosome"/>
</dbReference>
<accession>A0ABY5XDZ5</accession>
<dbReference type="EMBL" id="CP103445">
    <property type="protein sequence ID" value="UWS35198.1"/>
    <property type="molecule type" value="Genomic_DNA"/>
</dbReference>